<gene>
    <name evidence="2" type="ORF">KCH_03450</name>
</gene>
<name>A0A066Z338_9ACTN</name>
<reference evidence="2 3" key="1">
    <citation type="submission" date="2014-05" db="EMBL/GenBank/DDBJ databases">
        <title>Draft Genome Sequence of Kitasatospora cheerisanensis KCTC 2395.</title>
        <authorList>
            <person name="Nam D.H."/>
        </authorList>
    </citation>
    <scope>NUCLEOTIDE SEQUENCE [LARGE SCALE GENOMIC DNA]</scope>
    <source>
        <strain evidence="2 3">KCTC 2395</strain>
    </source>
</reference>
<feature type="region of interest" description="Disordered" evidence="1">
    <location>
        <begin position="28"/>
        <end position="58"/>
    </location>
</feature>
<protein>
    <submittedName>
        <fullName evidence="2">Uncharacterized protein</fullName>
    </submittedName>
</protein>
<evidence type="ECO:0000313" key="2">
    <source>
        <dbReference type="EMBL" id="KDN87932.1"/>
    </source>
</evidence>
<keyword evidence="3" id="KW-1185">Reference proteome</keyword>
<dbReference type="PATRIC" id="fig|1348663.4.peg.323"/>
<evidence type="ECO:0000256" key="1">
    <source>
        <dbReference type="SAM" id="MobiDB-lite"/>
    </source>
</evidence>
<evidence type="ECO:0000313" key="3">
    <source>
        <dbReference type="Proteomes" id="UP000027178"/>
    </source>
</evidence>
<accession>A0A066Z338</accession>
<proteinExistence type="predicted"/>
<comment type="caution">
    <text evidence="2">The sequence shown here is derived from an EMBL/GenBank/DDBJ whole genome shotgun (WGS) entry which is preliminary data.</text>
</comment>
<organism evidence="2 3">
    <name type="scientific">Kitasatospora cheerisanensis KCTC 2395</name>
    <dbReference type="NCBI Taxonomy" id="1348663"/>
    <lineage>
        <taxon>Bacteria</taxon>
        <taxon>Bacillati</taxon>
        <taxon>Actinomycetota</taxon>
        <taxon>Actinomycetes</taxon>
        <taxon>Kitasatosporales</taxon>
        <taxon>Streptomycetaceae</taxon>
        <taxon>Kitasatospora</taxon>
    </lineage>
</organism>
<dbReference type="Proteomes" id="UP000027178">
    <property type="component" value="Unassembled WGS sequence"/>
</dbReference>
<sequence length="71" mass="7528">MGVPRRPVRRSAARVLLVRHRVHPRVPARCGAARPSSAVRAGARPPGVTHVRPGGFRAGRGGGSRFGCFAH</sequence>
<dbReference type="HOGENOM" id="CLU_2734675_0_0_11"/>
<dbReference type="EMBL" id="JNBY01000014">
    <property type="protein sequence ID" value="KDN87932.1"/>
    <property type="molecule type" value="Genomic_DNA"/>
</dbReference>
<dbReference type="AlphaFoldDB" id="A0A066Z338"/>